<dbReference type="InterPro" id="IPR045851">
    <property type="entry name" value="AMP-bd_C_sf"/>
</dbReference>
<evidence type="ECO:0000256" key="1">
    <source>
        <dbReference type="ARBA" id="ARBA00006432"/>
    </source>
</evidence>
<keyword evidence="2" id="KW-0436">Ligase</keyword>
<evidence type="ECO:0000259" key="3">
    <source>
        <dbReference type="Pfam" id="PF13193"/>
    </source>
</evidence>
<dbReference type="Proteomes" id="UP000469452">
    <property type="component" value="Unassembled WGS sequence"/>
</dbReference>
<evidence type="ECO:0000313" key="4">
    <source>
        <dbReference type="EMBL" id="KAF0702942.1"/>
    </source>
</evidence>
<evidence type="ECO:0000313" key="5">
    <source>
        <dbReference type="Proteomes" id="UP000469452"/>
    </source>
</evidence>
<dbReference type="GO" id="GO:0031956">
    <property type="term" value="F:medium-chain fatty acid-CoA ligase activity"/>
    <property type="evidence" value="ECO:0007669"/>
    <property type="project" value="TreeGrafter"/>
</dbReference>
<dbReference type="Pfam" id="PF13193">
    <property type="entry name" value="AMP-binding_C"/>
    <property type="match status" value="1"/>
</dbReference>
<comment type="caution">
    <text evidence="4">The sequence shown here is derived from an EMBL/GenBank/DDBJ whole genome shotgun (WGS) entry which is preliminary data.</text>
</comment>
<reference evidence="4 5" key="1">
    <citation type="submission" date="2019-06" db="EMBL/GenBank/DDBJ databases">
        <title>Genomics analysis of Aphanomyces spp. identifies a new class of oomycete effector associated with host adaptation.</title>
        <authorList>
            <person name="Gaulin E."/>
        </authorList>
    </citation>
    <scope>NUCLEOTIDE SEQUENCE [LARGE SCALE GENOMIC DNA]</scope>
    <source>
        <strain evidence="4 5">E</strain>
    </source>
</reference>
<dbReference type="VEuPathDB" id="FungiDB:H257_02671"/>
<evidence type="ECO:0000256" key="2">
    <source>
        <dbReference type="ARBA" id="ARBA00022598"/>
    </source>
</evidence>
<dbReference type="PANTHER" id="PTHR43201:SF5">
    <property type="entry name" value="MEDIUM-CHAIN ACYL-COA LIGASE ACSF2, MITOCHONDRIAL"/>
    <property type="match status" value="1"/>
</dbReference>
<proteinExistence type="inferred from homology"/>
<dbReference type="GO" id="GO:0006631">
    <property type="term" value="P:fatty acid metabolic process"/>
    <property type="evidence" value="ECO:0007669"/>
    <property type="project" value="TreeGrafter"/>
</dbReference>
<dbReference type="EMBL" id="VJMI01020965">
    <property type="protein sequence ID" value="KAF0702942.1"/>
    <property type="molecule type" value="Genomic_DNA"/>
</dbReference>
<organism evidence="4 5">
    <name type="scientific">Aphanomyces astaci</name>
    <name type="common">Crayfish plague agent</name>
    <dbReference type="NCBI Taxonomy" id="112090"/>
    <lineage>
        <taxon>Eukaryota</taxon>
        <taxon>Sar</taxon>
        <taxon>Stramenopiles</taxon>
        <taxon>Oomycota</taxon>
        <taxon>Saprolegniomycetes</taxon>
        <taxon>Saprolegniales</taxon>
        <taxon>Verrucalvaceae</taxon>
        <taxon>Aphanomyces</taxon>
    </lineage>
</organism>
<protein>
    <recommendedName>
        <fullName evidence="3">AMP-binding enzyme C-terminal domain-containing protein</fullName>
    </recommendedName>
</protein>
<dbReference type="PANTHER" id="PTHR43201">
    <property type="entry name" value="ACYL-COA SYNTHETASE"/>
    <property type="match status" value="1"/>
</dbReference>
<dbReference type="InterPro" id="IPR025110">
    <property type="entry name" value="AMP-bd_C"/>
</dbReference>
<dbReference type="SUPFAM" id="SSF56801">
    <property type="entry name" value="Acetyl-CoA synthetase-like"/>
    <property type="match status" value="1"/>
</dbReference>
<accession>A0A6A4Z6F6</accession>
<dbReference type="AlphaFoldDB" id="A0A6A4Z6F6"/>
<comment type="similarity">
    <text evidence="1">Belongs to the ATP-dependent AMP-binding enzyme family.</text>
</comment>
<dbReference type="FunFam" id="3.30.300.30:FF:000008">
    <property type="entry name" value="2,3-dihydroxybenzoate-AMP ligase"/>
    <property type="match status" value="1"/>
</dbReference>
<dbReference type="Gene3D" id="3.30.300.30">
    <property type="match status" value="1"/>
</dbReference>
<feature type="domain" description="AMP-binding enzyme C-terminal" evidence="3">
    <location>
        <begin position="28"/>
        <end position="105"/>
    </location>
</feature>
<name>A0A6A4Z6F6_APHAT</name>
<sequence length="159" mass="17548">MDDRGFCRVVGRSKDVIIRGGENIYPAEIEEVLFAHDAVANVSVVGVPDWEYGEVICAWVSLRDGAAVDKMDDVLREHVRANLAHFKIPAYFVFRHDFPTTITGKIQKFKSTSTAPPIVHSFPLSSSFLITVVIVVVVREIAIAELGLSMDPPPQVSNL</sequence>
<gene>
    <name evidence="4" type="ORF">AaE_015625</name>
</gene>